<sequence>MIPKKFVDKYGESLPNTLCLKTPNGAEWNLNLKKCDGKIWFQKGWKEFADYHSLAHGHILLFKCETTYHLKVQVFDLSALEIDYPSKGKEGKISSNNQGNKPLEGQKRKDNSSLKFLQAYQMRSDKHVKVDDSLILPKKVRPHSDTNCKEETNTIANQVTALDRASSFKPCNPFFMVVMHPSYVLSNDGSPLSLPSKFCKRHLDFCKKQRIIKLQLLTGRVWPAKYTINSKGITRITSGWKPFVKHNNLKVGDVCTFELIHPTKLTFLVHIFRE</sequence>
<keyword evidence="2" id="KW-0805">Transcription regulation</keyword>
<reference evidence="8 9" key="1">
    <citation type="submission" date="2024-01" db="EMBL/GenBank/DDBJ databases">
        <title>The genomes of 5 underutilized Papilionoideae crops provide insights into root nodulation and disease resistanc.</title>
        <authorList>
            <person name="Jiang F."/>
        </authorList>
    </citation>
    <scope>NUCLEOTIDE SEQUENCE [LARGE SCALE GENOMIC DNA]</scope>
    <source>
        <strain evidence="8">DUOXIRENSHENG_FW03</strain>
        <tissue evidence="8">Leaves</tissue>
    </source>
</reference>
<dbReference type="PROSITE" id="PS50863">
    <property type="entry name" value="B3"/>
    <property type="match status" value="2"/>
</dbReference>
<protein>
    <recommendedName>
        <fullName evidence="7">TF-B3 domain-containing protein</fullName>
    </recommendedName>
</protein>
<accession>A0AAN9XHS7</accession>
<evidence type="ECO:0000256" key="2">
    <source>
        <dbReference type="ARBA" id="ARBA00023015"/>
    </source>
</evidence>
<dbReference type="SMART" id="SM01019">
    <property type="entry name" value="B3"/>
    <property type="match status" value="2"/>
</dbReference>
<dbReference type="Gene3D" id="2.40.330.10">
    <property type="entry name" value="DNA-binding pseudobarrel domain"/>
    <property type="match status" value="2"/>
</dbReference>
<dbReference type="InterPro" id="IPR003340">
    <property type="entry name" value="B3_DNA-bd"/>
</dbReference>
<evidence type="ECO:0000313" key="8">
    <source>
        <dbReference type="EMBL" id="KAK7393097.1"/>
    </source>
</evidence>
<evidence type="ECO:0000256" key="3">
    <source>
        <dbReference type="ARBA" id="ARBA00023125"/>
    </source>
</evidence>
<dbReference type="PANTHER" id="PTHR31920">
    <property type="entry name" value="B3 DOMAIN-CONTAINING"/>
    <property type="match status" value="1"/>
</dbReference>
<keyword evidence="3" id="KW-0238">DNA-binding</keyword>
<evidence type="ECO:0000256" key="6">
    <source>
        <dbReference type="SAM" id="MobiDB-lite"/>
    </source>
</evidence>
<dbReference type="EMBL" id="JAYMYS010000005">
    <property type="protein sequence ID" value="KAK7393097.1"/>
    <property type="molecule type" value="Genomic_DNA"/>
</dbReference>
<organism evidence="8 9">
    <name type="scientific">Psophocarpus tetragonolobus</name>
    <name type="common">Winged bean</name>
    <name type="synonym">Dolichos tetragonolobus</name>
    <dbReference type="NCBI Taxonomy" id="3891"/>
    <lineage>
        <taxon>Eukaryota</taxon>
        <taxon>Viridiplantae</taxon>
        <taxon>Streptophyta</taxon>
        <taxon>Embryophyta</taxon>
        <taxon>Tracheophyta</taxon>
        <taxon>Spermatophyta</taxon>
        <taxon>Magnoliopsida</taxon>
        <taxon>eudicotyledons</taxon>
        <taxon>Gunneridae</taxon>
        <taxon>Pentapetalae</taxon>
        <taxon>rosids</taxon>
        <taxon>fabids</taxon>
        <taxon>Fabales</taxon>
        <taxon>Fabaceae</taxon>
        <taxon>Papilionoideae</taxon>
        <taxon>50 kb inversion clade</taxon>
        <taxon>NPAAA clade</taxon>
        <taxon>indigoferoid/millettioid clade</taxon>
        <taxon>Phaseoleae</taxon>
        <taxon>Psophocarpus</taxon>
    </lineage>
</organism>
<evidence type="ECO:0000259" key="7">
    <source>
        <dbReference type="PROSITE" id="PS50863"/>
    </source>
</evidence>
<keyword evidence="9" id="KW-1185">Reference proteome</keyword>
<feature type="domain" description="TF-B3" evidence="7">
    <location>
        <begin position="177"/>
        <end position="274"/>
    </location>
</feature>
<evidence type="ECO:0000256" key="5">
    <source>
        <dbReference type="ARBA" id="ARBA00023242"/>
    </source>
</evidence>
<dbReference type="AlphaFoldDB" id="A0AAN9XHS7"/>
<dbReference type="GO" id="GO:0005634">
    <property type="term" value="C:nucleus"/>
    <property type="evidence" value="ECO:0007669"/>
    <property type="project" value="UniProtKB-SubCell"/>
</dbReference>
<keyword evidence="5" id="KW-0539">Nucleus</keyword>
<dbReference type="InterPro" id="IPR050655">
    <property type="entry name" value="Plant_B3_domain"/>
</dbReference>
<comment type="subcellular location">
    <subcellularLocation>
        <location evidence="1">Nucleus</location>
    </subcellularLocation>
</comment>
<comment type="caution">
    <text evidence="8">The sequence shown here is derived from an EMBL/GenBank/DDBJ whole genome shotgun (WGS) entry which is preliminary data.</text>
</comment>
<dbReference type="InterPro" id="IPR015300">
    <property type="entry name" value="DNA-bd_pseudobarrel_sf"/>
</dbReference>
<dbReference type="Proteomes" id="UP001386955">
    <property type="component" value="Unassembled WGS sequence"/>
</dbReference>
<name>A0AAN9XHS7_PSOTE</name>
<feature type="domain" description="TF-B3" evidence="7">
    <location>
        <begin position="1"/>
        <end position="78"/>
    </location>
</feature>
<keyword evidence="4" id="KW-0804">Transcription</keyword>
<evidence type="ECO:0000256" key="4">
    <source>
        <dbReference type="ARBA" id="ARBA00023163"/>
    </source>
</evidence>
<dbReference type="PANTHER" id="PTHR31920:SF108">
    <property type="entry name" value="B3 DOMAIN-CONTAINING TRANSCRIPTION FACTOR VRN1-LIKE"/>
    <property type="match status" value="1"/>
</dbReference>
<dbReference type="GO" id="GO:0003677">
    <property type="term" value="F:DNA binding"/>
    <property type="evidence" value="ECO:0007669"/>
    <property type="project" value="UniProtKB-KW"/>
</dbReference>
<proteinExistence type="predicted"/>
<dbReference type="Pfam" id="PF02362">
    <property type="entry name" value="B3"/>
    <property type="match status" value="2"/>
</dbReference>
<evidence type="ECO:0000313" key="9">
    <source>
        <dbReference type="Proteomes" id="UP001386955"/>
    </source>
</evidence>
<evidence type="ECO:0000256" key="1">
    <source>
        <dbReference type="ARBA" id="ARBA00004123"/>
    </source>
</evidence>
<feature type="region of interest" description="Disordered" evidence="6">
    <location>
        <begin position="88"/>
        <end position="109"/>
    </location>
</feature>
<gene>
    <name evidence="8" type="ORF">VNO78_21550</name>
</gene>
<dbReference type="CDD" id="cd10017">
    <property type="entry name" value="B3_DNA"/>
    <property type="match status" value="2"/>
</dbReference>
<dbReference type="SUPFAM" id="SSF101936">
    <property type="entry name" value="DNA-binding pseudobarrel domain"/>
    <property type="match status" value="2"/>
</dbReference>